<evidence type="ECO:0000313" key="3">
    <source>
        <dbReference type="EMBL" id="MBD2150704.1"/>
    </source>
</evidence>
<dbReference type="InterPro" id="IPR011009">
    <property type="entry name" value="Kinase-like_dom_sf"/>
</dbReference>
<evidence type="ECO:0000259" key="1">
    <source>
        <dbReference type="PROSITE" id="PS50011"/>
    </source>
</evidence>
<gene>
    <name evidence="3" type="ORF">H6F44_11315</name>
</gene>
<dbReference type="PROSITE" id="PS50965">
    <property type="entry name" value="NERD"/>
    <property type="match status" value="1"/>
</dbReference>
<reference evidence="3" key="1">
    <citation type="journal article" date="2015" name="ISME J.">
        <title>Draft Genome Sequence of Streptomyces incarnatus NRRL8089, which Produces the Nucleoside Antibiotic Sinefungin.</title>
        <authorList>
            <person name="Oshima K."/>
            <person name="Hattori M."/>
            <person name="Shimizu H."/>
            <person name="Fukuda K."/>
            <person name="Nemoto M."/>
            <person name="Inagaki K."/>
            <person name="Tamura T."/>
        </authorList>
    </citation>
    <scope>NUCLEOTIDE SEQUENCE</scope>
    <source>
        <strain evidence="3">FACHB-1277</strain>
    </source>
</reference>
<feature type="domain" description="NERD" evidence="2">
    <location>
        <begin position="10"/>
        <end position="120"/>
    </location>
</feature>
<dbReference type="InterPro" id="IPR000719">
    <property type="entry name" value="Prot_kinase_dom"/>
</dbReference>
<dbReference type="Pfam" id="PF08378">
    <property type="entry name" value="NERD"/>
    <property type="match status" value="1"/>
</dbReference>
<evidence type="ECO:0000313" key="4">
    <source>
        <dbReference type="Proteomes" id="UP000631421"/>
    </source>
</evidence>
<name>A0A926UTE3_9CYAN</name>
<dbReference type="SMART" id="SM00220">
    <property type="entry name" value="S_TKc"/>
    <property type="match status" value="2"/>
</dbReference>
<dbReference type="CDD" id="cd14014">
    <property type="entry name" value="STKc_PknB_like"/>
    <property type="match status" value="2"/>
</dbReference>
<protein>
    <submittedName>
        <fullName evidence="3">Protein kinase</fullName>
    </submittedName>
</protein>
<accession>A0A926UTE3</accession>
<organism evidence="3 4">
    <name type="scientific">Pseudanabaena cinerea FACHB-1277</name>
    <dbReference type="NCBI Taxonomy" id="2949581"/>
    <lineage>
        <taxon>Bacteria</taxon>
        <taxon>Bacillati</taxon>
        <taxon>Cyanobacteriota</taxon>
        <taxon>Cyanophyceae</taxon>
        <taxon>Pseudanabaenales</taxon>
        <taxon>Pseudanabaenaceae</taxon>
        <taxon>Pseudanabaena</taxon>
        <taxon>Pseudanabaena cinerea</taxon>
    </lineage>
</organism>
<dbReference type="GO" id="GO:0005524">
    <property type="term" value="F:ATP binding"/>
    <property type="evidence" value="ECO:0007669"/>
    <property type="project" value="InterPro"/>
</dbReference>
<dbReference type="EMBL" id="JACJPY010000031">
    <property type="protein sequence ID" value="MBD2150704.1"/>
    <property type="molecule type" value="Genomic_DNA"/>
</dbReference>
<dbReference type="RefSeq" id="WP_190351062.1">
    <property type="nucleotide sequence ID" value="NZ_JACJPY010000031.1"/>
</dbReference>
<dbReference type="PROSITE" id="PS50011">
    <property type="entry name" value="PROTEIN_KINASE_DOM"/>
    <property type="match status" value="2"/>
</dbReference>
<sequence length="1545" mass="176139">MAKHIVIGKAANEFEDNAIKFLKSKLPDTFTIFSNFELKQGKEIYEIDLAIIAPQCVFVVDIKNIVGHIDIYDKWYPENREPFTSPLAKLRQHAKVVSSLISDSNKAQSHTLRKIHVQAAILITSLETTITDHNGKDEDSITYLRESVEFFKSSHLIPDHRLQDVYTYSNAIEIAIRGKTQPKSKPVIYRDWQLEQKLSSGDRFEEYRARHSLISTRTARLKIYLAEPYPDPENPDPDKKRILTTFASLSQIDDHPNIQKIRDFFETEDKDRFILVLDEIEGRPLSQAIRLLSTNQKFDVLNQVLGAMEYAHEHGTIHRNLSPDNIMITHNKGQAVITGFEYARNRDRTHTIAAEIIDSIDYKYQPPECQQDPTKASIASDLFSIGAIFYYVFTGRKLFENVQELQSRSLCYVEPPSQLNPELPISFDNWLQKICAKDPQERFTSADAARQELIPITTSETIDLANLSQDYLINNQYLVKEKLGKVGSFCVTYKVWETTAEVYEVLKLVLRDRISLYDRAKQEYKILRNLPDHRHIVKVRNAGQLADDETPFIVFDYVDGKDLTSYLSETKLSQEQAIAIAKQTAIGLEHLHNNGIYHQDIKPSNLLITNIDNIKNQEICVKIIDFNIAASEQNESPTSAGTQRYLPPDFNFQDSASLEAKIDRDLYALGITFYECLTGHYPFDGGFPAPNLLPVHPDTLGLTVKVPEKLTILLNKAIAPHRSDRFKSANEFLEALKQCFEKSPTIATSPEKVAIRVETPKPQLILPTNQIIDAKAFFSRHHSPVVFPHQTPEKFTVTLDPTATYQVPQGYQAIATELEWLQYFHVQELETSQHYWISGAYLCNFTRKWLELHDLSHTIITEKQEPIVYLQSLLGDAINLTQWQSPPLDNYLHSLCDRLSHYQIAKPKANPVIELLANITENHQIWTDTPSISHLAQWLLINVHEDFQPFEKYWQQVISQSTDNPKLAAAYIVEKKQELLRSWIGLDSSSSLIDDLGKFPLDFPVQFIKELNNHWQQKILASEGKILDTIALDLPNIQHITNLAYELSIKYPELVVSDRIHRLPYSVAQRHKLLSLLPPDLPPALGVNGSVHEAINWAVEKYLPFRKWELTVAKKSVNERESDRLGESFANWLYQQYPNLKTQAVADSPLNYSTAHLVTQLAKNNPVLWVVIDGLGWLDHQELLQYLTESNSSQNKLKLEMELSPRISILPTKTEYAKWSLYTQLPCDRSDWSPEMAKAFPQMGIGDRYTDGRMSILYDDLRNAKHSLFCWDTEQLDHLYHESRDWDSLYHSDRPATLRKLADQIHYCIQQHPQPESLKVVIASDHGQLMGEVPLMPNPPRDVNGSGRMAIGRTADPRCFILESKAFGLPEDISVPKSSMCFSTFQKTSQGLGIGLHGGLFPEEAIIGVSVLSQSVERKPVSITIKGSGKANQRGKLAITIDNRRNSATIYDVILEIKELPELLYGKQIIRQLSNRKETYTIEVAFPQLPLSAKSNADIKYSLSGNLRYRFADGETMLIDLPDETAITISQIYTSGFAGGLDEFL</sequence>
<dbReference type="NCBIfam" id="NF047741">
    <property type="entry name" value="antiphage_MADS6"/>
    <property type="match status" value="1"/>
</dbReference>
<dbReference type="PANTHER" id="PTHR44167:SF24">
    <property type="entry name" value="SERINE_THREONINE-PROTEIN KINASE CHK2"/>
    <property type="match status" value="1"/>
</dbReference>
<feature type="domain" description="Protein kinase" evidence="1">
    <location>
        <begin position="192"/>
        <end position="454"/>
    </location>
</feature>
<dbReference type="Pfam" id="PF00069">
    <property type="entry name" value="Pkinase"/>
    <property type="match status" value="2"/>
</dbReference>
<dbReference type="InterPro" id="IPR011528">
    <property type="entry name" value="NERD"/>
</dbReference>
<keyword evidence="4" id="KW-1185">Reference proteome</keyword>
<dbReference type="PANTHER" id="PTHR44167">
    <property type="entry name" value="OVARIAN-SPECIFIC SERINE/THREONINE-PROTEIN KINASE LOK-RELATED"/>
    <property type="match status" value="1"/>
</dbReference>
<reference evidence="3" key="2">
    <citation type="submission" date="2020-08" db="EMBL/GenBank/DDBJ databases">
        <authorList>
            <person name="Chen M."/>
            <person name="Teng W."/>
            <person name="Zhao L."/>
            <person name="Hu C."/>
            <person name="Zhou Y."/>
            <person name="Han B."/>
            <person name="Song L."/>
            <person name="Shu W."/>
        </authorList>
    </citation>
    <scope>NUCLEOTIDE SEQUENCE</scope>
    <source>
        <strain evidence="3">FACHB-1277</strain>
    </source>
</reference>
<keyword evidence="3" id="KW-0808">Transferase</keyword>
<keyword evidence="3" id="KW-0418">Kinase</keyword>
<dbReference type="GO" id="GO:0004672">
    <property type="term" value="F:protein kinase activity"/>
    <property type="evidence" value="ECO:0007669"/>
    <property type="project" value="InterPro"/>
</dbReference>
<dbReference type="PROSITE" id="PS00108">
    <property type="entry name" value="PROTEIN_KINASE_ST"/>
    <property type="match status" value="1"/>
</dbReference>
<evidence type="ECO:0000259" key="2">
    <source>
        <dbReference type="PROSITE" id="PS50965"/>
    </source>
</evidence>
<dbReference type="SUPFAM" id="SSF56112">
    <property type="entry name" value="Protein kinase-like (PK-like)"/>
    <property type="match status" value="2"/>
</dbReference>
<proteinExistence type="predicted"/>
<dbReference type="Proteomes" id="UP000631421">
    <property type="component" value="Unassembled WGS sequence"/>
</dbReference>
<dbReference type="InterPro" id="IPR008271">
    <property type="entry name" value="Ser/Thr_kinase_AS"/>
</dbReference>
<comment type="caution">
    <text evidence="3">The sequence shown here is derived from an EMBL/GenBank/DDBJ whole genome shotgun (WGS) entry which is preliminary data.</text>
</comment>
<dbReference type="Gene3D" id="1.10.510.10">
    <property type="entry name" value="Transferase(Phosphotransferase) domain 1"/>
    <property type="match status" value="2"/>
</dbReference>
<feature type="domain" description="Protein kinase" evidence="1">
    <location>
        <begin position="478"/>
        <end position="764"/>
    </location>
</feature>